<dbReference type="SUPFAM" id="SSF53597">
    <property type="entry name" value="Dihydrofolate reductase-like"/>
    <property type="match status" value="1"/>
</dbReference>
<dbReference type="Proteomes" id="UP000663792">
    <property type="component" value="Unassembled WGS sequence"/>
</dbReference>
<dbReference type="AlphaFoldDB" id="A0A938YE67"/>
<accession>A0A938YE67</accession>
<dbReference type="Gene3D" id="3.40.430.10">
    <property type="entry name" value="Dihydrofolate Reductase, subunit A"/>
    <property type="match status" value="1"/>
</dbReference>
<name>A0A938YE67_9ACTN</name>
<dbReference type="InterPro" id="IPR024072">
    <property type="entry name" value="DHFR-like_dom_sf"/>
</dbReference>
<feature type="region of interest" description="Disordered" evidence="1">
    <location>
        <begin position="79"/>
        <end position="123"/>
    </location>
</feature>
<feature type="compositionally biased region" description="Basic residues" evidence="1">
    <location>
        <begin position="113"/>
        <end position="123"/>
    </location>
</feature>
<proteinExistence type="predicted"/>
<sequence length="123" mass="12797">MADTINSIDKVVGSTTLGDPEWANTTVVRHLDAVRALHESDDGAPILVAGSRTLVHGLLLAWSVDELRLQVFPVGPGLGRPGLAGAAGHARPDPGRRRLAGLRGAAAGLPSPRHQKPVAAARR</sequence>
<comment type="caution">
    <text evidence="2">The sequence shown here is derived from an EMBL/GenBank/DDBJ whole genome shotgun (WGS) entry which is preliminary data.</text>
</comment>
<dbReference type="EMBL" id="JAERWK010000015">
    <property type="protein sequence ID" value="MBM9467916.1"/>
    <property type="molecule type" value="Genomic_DNA"/>
</dbReference>
<dbReference type="RefSeq" id="WP_205260876.1">
    <property type="nucleotide sequence ID" value="NZ_JAERWK010000015.1"/>
</dbReference>
<evidence type="ECO:0000313" key="3">
    <source>
        <dbReference type="Proteomes" id="UP000663792"/>
    </source>
</evidence>
<gene>
    <name evidence="2" type="ORF">JL106_11550</name>
</gene>
<evidence type="ECO:0000313" key="2">
    <source>
        <dbReference type="EMBL" id="MBM9467916.1"/>
    </source>
</evidence>
<protein>
    <submittedName>
        <fullName evidence="2">Dihydrofolate reductase family protein</fullName>
    </submittedName>
</protein>
<reference evidence="2" key="1">
    <citation type="submission" date="2021-01" db="EMBL/GenBank/DDBJ databases">
        <title>YIM 132084 draft genome.</title>
        <authorList>
            <person name="An D."/>
        </authorList>
    </citation>
    <scope>NUCLEOTIDE SEQUENCE</scope>
    <source>
        <strain evidence="2">YIM 132084</strain>
    </source>
</reference>
<evidence type="ECO:0000256" key="1">
    <source>
        <dbReference type="SAM" id="MobiDB-lite"/>
    </source>
</evidence>
<keyword evidence="3" id="KW-1185">Reference proteome</keyword>
<organism evidence="2 3">
    <name type="scientific">Nakamurella leprariae</name>
    <dbReference type="NCBI Taxonomy" id="2803911"/>
    <lineage>
        <taxon>Bacteria</taxon>
        <taxon>Bacillati</taxon>
        <taxon>Actinomycetota</taxon>
        <taxon>Actinomycetes</taxon>
        <taxon>Nakamurellales</taxon>
        <taxon>Nakamurellaceae</taxon>
        <taxon>Nakamurella</taxon>
    </lineage>
</organism>